<evidence type="ECO:0000313" key="7">
    <source>
        <dbReference type="EMBL" id="KAE9196726.1"/>
    </source>
</evidence>
<evidence type="ECO:0000313" key="14">
    <source>
        <dbReference type="Proteomes" id="UP000437068"/>
    </source>
</evidence>
<evidence type="ECO:0000313" key="13">
    <source>
        <dbReference type="Proteomes" id="UP000433483"/>
    </source>
</evidence>
<dbReference type="AlphaFoldDB" id="A0A6A3TA06"/>
<evidence type="ECO:0008006" key="22">
    <source>
        <dbReference type="Google" id="ProtNLM"/>
    </source>
</evidence>
<dbReference type="Proteomes" id="UP000429523">
    <property type="component" value="Unassembled WGS sequence"/>
</dbReference>
<evidence type="ECO:0000313" key="6">
    <source>
        <dbReference type="EMBL" id="KAE9130268.1"/>
    </source>
</evidence>
<evidence type="ECO:0000313" key="20">
    <source>
        <dbReference type="Proteomes" id="UP000486351"/>
    </source>
</evidence>
<keyword evidence="1" id="KW-0732">Signal</keyword>
<dbReference type="EMBL" id="QXGE01001084">
    <property type="protein sequence ID" value="KAE9298086.1"/>
    <property type="molecule type" value="Genomic_DNA"/>
</dbReference>
<evidence type="ECO:0000313" key="4">
    <source>
        <dbReference type="EMBL" id="KAE9087436.1"/>
    </source>
</evidence>
<evidence type="ECO:0000256" key="1">
    <source>
        <dbReference type="SAM" id="SignalP"/>
    </source>
</evidence>
<dbReference type="EMBL" id="QXGB01001116">
    <property type="protein sequence ID" value="KAE9196726.1"/>
    <property type="molecule type" value="Genomic_DNA"/>
</dbReference>
<keyword evidence="13" id="KW-1185">Reference proteome</keyword>
<dbReference type="EMBL" id="QXFW01001080">
    <property type="protein sequence ID" value="KAE8996942.1"/>
    <property type="molecule type" value="Genomic_DNA"/>
</dbReference>
<evidence type="ECO:0000313" key="3">
    <source>
        <dbReference type="EMBL" id="KAE8996942.1"/>
    </source>
</evidence>
<dbReference type="Proteomes" id="UP000488956">
    <property type="component" value="Unassembled WGS sequence"/>
</dbReference>
<protein>
    <recommendedName>
        <fullName evidence="22">Secreted protein</fullName>
    </recommendedName>
</protein>
<dbReference type="Proteomes" id="UP000441208">
    <property type="component" value="Unassembled WGS sequence"/>
</dbReference>
<evidence type="ECO:0000313" key="15">
    <source>
        <dbReference type="Proteomes" id="UP000440367"/>
    </source>
</evidence>
<dbReference type="EMBL" id="QXGA01001062">
    <property type="protein sequence ID" value="KAE9130268.1"/>
    <property type="molecule type" value="Genomic_DNA"/>
</dbReference>
<evidence type="ECO:0000313" key="17">
    <source>
        <dbReference type="Proteomes" id="UP000441208"/>
    </source>
</evidence>
<evidence type="ECO:0000313" key="21">
    <source>
        <dbReference type="Proteomes" id="UP000488956"/>
    </source>
</evidence>
<gene>
    <name evidence="10" type="ORF">PF001_g16094</name>
    <name evidence="9" type="ORF">PF002_g18115</name>
    <name evidence="8" type="ORF">PF004_g16928</name>
    <name evidence="7" type="ORF">PF005_g16762</name>
    <name evidence="6" type="ORF">PF006_g15811</name>
    <name evidence="4" type="ORF">PF007_g20378</name>
    <name evidence="11" type="ORF">PF008_g15534</name>
    <name evidence="2" type="ORF">PF009_g18059</name>
    <name evidence="5" type="ORF">PF010_g16366</name>
    <name evidence="3" type="ORF">PF011_g15701</name>
</gene>
<evidence type="ECO:0000313" key="12">
    <source>
        <dbReference type="Proteomes" id="UP000429523"/>
    </source>
</evidence>
<dbReference type="EMBL" id="QXGC01001233">
    <property type="protein sequence ID" value="KAE9207823.1"/>
    <property type="molecule type" value="Genomic_DNA"/>
</dbReference>
<dbReference type="EMBL" id="QXGD01001168">
    <property type="protein sequence ID" value="KAE9212922.1"/>
    <property type="molecule type" value="Genomic_DNA"/>
</dbReference>
<evidence type="ECO:0000313" key="18">
    <source>
        <dbReference type="Proteomes" id="UP000460718"/>
    </source>
</evidence>
<evidence type="ECO:0000313" key="19">
    <source>
        <dbReference type="Proteomes" id="UP000476176"/>
    </source>
</evidence>
<sequence>MSLVCACFSALCGIAANLSEKSGSQVIRTGQTRGRLILPSTHHSRVSLFPTVPKARRNF</sequence>
<dbReference type="EMBL" id="QXFX01001117">
    <property type="protein sequence ID" value="KAE9096375.1"/>
    <property type="molecule type" value="Genomic_DNA"/>
</dbReference>
<evidence type="ECO:0000313" key="10">
    <source>
        <dbReference type="EMBL" id="KAE9298086.1"/>
    </source>
</evidence>
<feature type="chain" id="PRO_5036166082" description="Secreted protein" evidence="1">
    <location>
        <begin position="20"/>
        <end position="59"/>
    </location>
</feature>
<dbReference type="Proteomes" id="UP000476176">
    <property type="component" value="Unassembled WGS sequence"/>
</dbReference>
<dbReference type="Proteomes" id="UP000440732">
    <property type="component" value="Unassembled WGS sequence"/>
</dbReference>
<dbReference type="EMBL" id="QXGF01001183">
    <property type="protein sequence ID" value="KAE8931897.1"/>
    <property type="molecule type" value="Genomic_DNA"/>
</dbReference>
<dbReference type="Proteomes" id="UP000460718">
    <property type="component" value="Unassembled WGS sequence"/>
</dbReference>
<organism evidence="6 16">
    <name type="scientific">Phytophthora fragariae</name>
    <dbReference type="NCBI Taxonomy" id="53985"/>
    <lineage>
        <taxon>Eukaryota</taxon>
        <taxon>Sar</taxon>
        <taxon>Stramenopiles</taxon>
        <taxon>Oomycota</taxon>
        <taxon>Peronosporomycetes</taxon>
        <taxon>Peronosporales</taxon>
        <taxon>Peronosporaceae</taxon>
        <taxon>Phytophthora</taxon>
    </lineage>
</organism>
<evidence type="ECO:0000313" key="16">
    <source>
        <dbReference type="Proteomes" id="UP000440732"/>
    </source>
</evidence>
<dbReference type="OrthoDB" id="10273897at2759"/>
<dbReference type="Proteomes" id="UP000486351">
    <property type="component" value="Unassembled WGS sequence"/>
</dbReference>
<dbReference type="Proteomes" id="UP000440367">
    <property type="component" value="Unassembled WGS sequence"/>
</dbReference>
<dbReference type="Proteomes" id="UP000437068">
    <property type="component" value="Unassembled WGS sequence"/>
</dbReference>
<dbReference type="EMBL" id="QXFZ01001624">
    <property type="protein sequence ID" value="KAE9087436.1"/>
    <property type="molecule type" value="Genomic_DNA"/>
</dbReference>
<name>A0A6A3TA06_9STRA</name>
<feature type="signal peptide" evidence="1">
    <location>
        <begin position="1"/>
        <end position="19"/>
    </location>
</feature>
<accession>A0A6A3TA06</accession>
<comment type="caution">
    <text evidence="6">The sequence shown here is derived from an EMBL/GenBank/DDBJ whole genome shotgun (WGS) entry which is preliminary data.</text>
</comment>
<evidence type="ECO:0000313" key="8">
    <source>
        <dbReference type="EMBL" id="KAE9207823.1"/>
    </source>
</evidence>
<evidence type="ECO:0000313" key="2">
    <source>
        <dbReference type="EMBL" id="KAE8931897.1"/>
    </source>
</evidence>
<dbReference type="EMBL" id="QXFY01001012">
    <property type="protein sequence ID" value="KAE9331240.1"/>
    <property type="molecule type" value="Genomic_DNA"/>
</dbReference>
<evidence type="ECO:0000313" key="5">
    <source>
        <dbReference type="EMBL" id="KAE9096375.1"/>
    </source>
</evidence>
<dbReference type="Proteomes" id="UP000433483">
    <property type="component" value="Unassembled WGS sequence"/>
</dbReference>
<reference evidence="12 13" key="1">
    <citation type="submission" date="2018-08" db="EMBL/GenBank/DDBJ databases">
        <title>Genomic investigation of the strawberry pathogen Phytophthora fragariae indicates pathogenicity is determined by transcriptional variation in three key races.</title>
        <authorList>
            <person name="Adams T.M."/>
            <person name="Armitage A.D."/>
            <person name="Sobczyk M.K."/>
            <person name="Bates H.J."/>
            <person name="Dunwell J.M."/>
            <person name="Nellist C.F."/>
            <person name="Harrison R.J."/>
        </authorList>
    </citation>
    <scope>NUCLEOTIDE SEQUENCE [LARGE SCALE GENOMIC DNA]</scope>
    <source>
        <strain evidence="10 14">A4</strain>
        <strain evidence="9 15">BC-1</strain>
        <strain evidence="8 19">BC-23</strain>
        <strain evidence="7 13">NOV-27</strain>
        <strain evidence="6 16">NOV-5</strain>
        <strain evidence="4 17">NOV-71</strain>
        <strain evidence="11 20">NOV-77</strain>
        <strain evidence="2 12">NOV-9</strain>
        <strain evidence="5 21">ONT-3</strain>
        <strain evidence="3 18">SCRP245</strain>
    </source>
</reference>
<evidence type="ECO:0000313" key="11">
    <source>
        <dbReference type="EMBL" id="KAE9331240.1"/>
    </source>
</evidence>
<proteinExistence type="predicted"/>
<evidence type="ECO:0000313" key="9">
    <source>
        <dbReference type="EMBL" id="KAE9212922.1"/>
    </source>
</evidence>